<sequence>MIYQEFAEFYDDLFDEKLYDQWFAYTTKRIQPTGQLLDLACGTGRLAVKLAQAGYSVAGADLSENMLSMADQRAREAGQQISFFQADMRSLDGLADYNGITCFDDSLCYLETTADLQQTFTQIFEHLKAGGHFLFDVITPYQTDEVYPGYMYNFQDDDRAFMWTSYASENVAHGIEHELTFFLYDSQKDAYDAYNELHKERTYPVEAYRQLLNKAGFLNIEVTTDFGRAPFEKKVKRWLFACEKGY</sequence>
<dbReference type="eggNOG" id="COG2226">
    <property type="taxonomic scope" value="Bacteria"/>
</dbReference>
<evidence type="ECO:0000313" key="3">
    <source>
        <dbReference type="EMBL" id="GAF35990.1"/>
    </source>
</evidence>
<keyword evidence="6" id="KW-1185">Reference proteome</keyword>
<reference evidence="4 6" key="2">
    <citation type="journal article" date="2015" name="Genome Announc.">
        <title>Expanding the biotechnology potential of lactobacilli through comparative genomics of 213 strains and associated genera.</title>
        <authorList>
            <person name="Sun Z."/>
            <person name="Harris H.M."/>
            <person name="McCann A."/>
            <person name="Guo C."/>
            <person name="Argimon S."/>
            <person name="Zhang W."/>
            <person name="Yang X."/>
            <person name="Jeffery I.B."/>
            <person name="Cooney J.C."/>
            <person name="Kagawa T.F."/>
            <person name="Liu W."/>
            <person name="Song Y."/>
            <person name="Salvetti E."/>
            <person name="Wrobel A."/>
            <person name="Rasinkangas P."/>
            <person name="Parkhill J."/>
            <person name="Rea M.C."/>
            <person name="O'Sullivan O."/>
            <person name="Ritari J."/>
            <person name="Douillard F.P."/>
            <person name="Paul Ross R."/>
            <person name="Yang R."/>
            <person name="Briner A.E."/>
            <person name="Felis G.E."/>
            <person name="de Vos W.M."/>
            <person name="Barrangou R."/>
            <person name="Klaenhammer T.R."/>
            <person name="Caufield P.W."/>
            <person name="Cui Y."/>
            <person name="Zhang H."/>
            <person name="O'Toole P.W."/>
        </authorList>
    </citation>
    <scope>NUCLEOTIDE SEQUENCE [LARGE SCALE GENOMIC DNA]</scope>
    <source>
        <strain evidence="4 6">DSM 18382</strain>
    </source>
</reference>
<keyword evidence="3" id="KW-0489">Methyltransferase</keyword>
<dbReference type="EMBL" id="BAKI01000006">
    <property type="protein sequence ID" value="GAF35990.1"/>
    <property type="molecule type" value="Genomic_DNA"/>
</dbReference>
<dbReference type="GO" id="GO:0032259">
    <property type="term" value="P:methylation"/>
    <property type="evidence" value="ECO:0007669"/>
    <property type="project" value="UniProtKB-KW"/>
</dbReference>
<dbReference type="EMBL" id="AZFY01000121">
    <property type="protein sequence ID" value="KRM04313.1"/>
    <property type="molecule type" value="Genomic_DNA"/>
</dbReference>
<gene>
    <name evidence="4" type="ORF">FD41_GL000921</name>
    <name evidence="3" type="ORF">JCM14108_924</name>
</gene>
<dbReference type="AlphaFoldDB" id="X0QBL6"/>
<dbReference type="GO" id="GO:0008168">
    <property type="term" value="F:methyltransferase activity"/>
    <property type="evidence" value="ECO:0007669"/>
    <property type="project" value="UniProtKB-KW"/>
</dbReference>
<feature type="domain" description="Methyltransferase" evidence="2">
    <location>
        <begin position="37"/>
        <end position="131"/>
    </location>
</feature>
<organism evidence="3 5">
    <name type="scientific">Lentilactobacillus farraginis DSM 18382 = JCM 14108</name>
    <dbReference type="NCBI Taxonomy" id="1423743"/>
    <lineage>
        <taxon>Bacteria</taxon>
        <taxon>Bacillati</taxon>
        <taxon>Bacillota</taxon>
        <taxon>Bacilli</taxon>
        <taxon>Lactobacillales</taxon>
        <taxon>Lactobacillaceae</taxon>
        <taxon>Lentilactobacillus</taxon>
    </lineage>
</organism>
<dbReference type="OrthoDB" id="9811589at2"/>
<keyword evidence="1 3" id="KW-0808">Transferase</keyword>
<dbReference type="CDD" id="cd02440">
    <property type="entry name" value="AdoMet_MTases"/>
    <property type="match status" value="1"/>
</dbReference>
<dbReference type="Pfam" id="PF13649">
    <property type="entry name" value="Methyltransf_25"/>
    <property type="match status" value="1"/>
</dbReference>
<evidence type="ECO:0000313" key="5">
    <source>
        <dbReference type="Proteomes" id="UP000019488"/>
    </source>
</evidence>
<dbReference type="STRING" id="1423743.FD41_GL000921"/>
<dbReference type="Proteomes" id="UP000019488">
    <property type="component" value="Unassembled WGS sequence"/>
</dbReference>
<name>X0QBL6_9LACO</name>
<dbReference type="Gene3D" id="2.20.25.110">
    <property type="entry name" value="S-adenosyl-L-methionine-dependent methyltransferases"/>
    <property type="match status" value="1"/>
</dbReference>
<dbReference type="SUPFAM" id="SSF53335">
    <property type="entry name" value="S-adenosyl-L-methionine-dependent methyltransferases"/>
    <property type="match status" value="1"/>
</dbReference>
<protein>
    <submittedName>
        <fullName evidence="3">Methyltransferase</fullName>
    </submittedName>
</protein>
<comment type="caution">
    <text evidence="3">The sequence shown here is derived from an EMBL/GenBank/DDBJ whole genome shotgun (WGS) entry which is preliminary data.</text>
</comment>
<evidence type="ECO:0000313" key="4">
    <source>
        <dbReference type="EMBL" id="KRM04313.1"/>
    </source>
</evidence>
<dbReference type="Proteomes" id="UP000051966">
    <property type="component" value="Unassembled WGS sequence"/>
</dbReference>
<dbReference type="Gene3D" id="3.40.50.150">
    <property type="entry name" value="Vaccinia Virus protein VP39"/>
    <property type="match status" value="1"/>
</dbReference>
<reference evidence="3" key="1">
    <citation type="journal article" date="2014" name="Genome Announc.">
        <title>Draft Genome Sequences of Two Lactobacillus Strains, L. farraginis JCM 14108T and L. composti JCM 14202T, Isolated from Compost of Distilled Shochu Residue.</title>
        <authorList>
            <person name="Yuki M."/>
            <person name="Oshima K."/>
            <person name="Suda W."/>
            <person name="Kitahara M."/>
            <person name="Kitamura K."/>
            <person name="Iida T."/>
            <person name="Hattori M."/>
            <person name="Ohkuma M."/>
        </authorList>
    </citation>
    <scope>NUCLEOTIDE SEQUENCE [LARGE SCALE GENOMIC DNA]</scope>
    <source>
        <strain evidence="3">JCM 14108</strain>
    </source>
</reference>
<dbReference type="PATRIC" id="fig|1423743.5.peg.950"/>
<evidence type="ECO:0000313" key="6">
    <source>
        <dbReference type="Proteomes" id="UP000051966"/>
    </source>
</evidence>
<dbReference type="RefSeq" id="WP_035178539.1">
    <property type="nucleotide sequence ID" value="NZ_AZFY01000121.1"/>
</dbReference>
<evidence type="ECO:0000259" key="2">
    <source>
        <dbReference type="Pfam" id="PF13649"/>
    </source>
</evidence>
<accession>X0QBL6</accession>
<dbReference type="PANTHER" id="PTHR43861">
    <property type="entry name" value="TRANS-ACONITATE 2-METHYLTRANSFERASE-RELATED"/>
    <property type="match status" value="1"/>
</dbReference>
<evidence type="ECO:0000256" key="1">
    <source>
        <dbReference type="ARBA" id="ARBA00022679"/>
    </source>
</evidence>
<dbReference type="InterPro" id="IPR041698">
    <property type="entry name" value="Methyltransf_25"/>
</dbReference>
<proteinExistence type="predicted"/>
<dbReference type="InterPro" id="IPR029063">
    <property type="entry name" value="SAM-dependent_MTases_sf"/>
</dbReference>